<evidence type="ECO:0000313" key="1">
    <source>
        <dbReference type="EMBL" id="CAG8502315.1"/>
    </source>
</evidence>
<dbReference type="Proteomes" id="UP000789570">
    <property type="component" value="Unassembled WGS sequence"/>
</dbReference>
<dbReference type="AlphaFoldDB" id="A0A9N9F0P0"/>
<accession>A0A9N9F0P0</accession>
<gene>
    <name evidence="1" type="ORF">FCALED_LOCUS3769</name>
</gene>
<reference evidence="1" key="1">
    <citation type="submission" date="2021-06" db="EMBL/GenBank/DDBJ databases">
        <authorList>
            <person name="Kallberg Y."/>
            <person name="Tangrot J."/>
            <person name="Rosling A."/>
        </authorList>
    </citation>
    <scope>NUCLEOTIDE SEQUENCE</scope>
    <source>
        <strain evidence="1">UK204</strain>
    </source>
</reference>
<proteinExistence type="predicted"/>
<evidence type="ECO:0000313" key="2">
    <source>
        <dbReference type="Proteomes" id="UP000789570"/>
    </source>
</evidence>
<protein>
    <submittedName>
        <fullName evidence="1">8311_t:CDS:1</fullName>
    </submittedName>
</protein>
<keyword evidence="2" id="KW-1185">Reference proteome</keyword>
<sequence length="138" mass="15121">KIKTHEKTIFLPNTTKSNNSTREESSAINIVIEDKSSTMSARSRFEIDNTTKKSSKNKFMLTNKYQNLSVSLLSSREFEGLLKAKLLLHAFSSDSENAHNTSINTQAASSTVPEPSAQAANISINTQAVSDINTISIL</sequence>
<dbReference type="EMBL" id="CAJVPQ010000683">
    <property type="protein sequence ID" value="CAG8502315.1"/>
    <property type="molecule type" value="Genomic_DNA"/>
</dbReference>
<name>A0A9N9F0P0_9GLOM</name>
<organism evidence="1 2">
    <name type="scientific">Funneliformis caledonium</name>
    <dbReference type="NCBI Taxonomy" id="1117310"/>
    <lineage>
        <taxon>Eukaryota</taxon>
        <taxon>Fungi</taxon>
        <taxon>Fungi incertae sedis</taxon>
        <taxon>Mucoromycota</taxon>
        <taxon>Glomeromycotina</taxon>
        <taxon>Glomeromycetes</taxon>
        <taxon>Glomerales</taxon>
        <taxon>Glomeraceae</taxon>
        <taxon>Funneliformis</taxon>
    </lineage>
</organism>
<feature type="non-terminal residue" evidence="1">
    <location>
        <position position="1"/>
    </location>
</feature>
<comment type="caution">
    <text evidence="1">The sequence shown here is derived from an EMBL/GenBank/DDBJ whole genome shotgun (WGS) entry which is preliminary data.</text>
</comment>